<reference evidence="3 4" key="1">
    <citation type="submission" date="2019-02" db="EMBL/GenBank/DDBJ databases">
        <authorList>
            <person name="Goldberg S.R."/>
            <person name="Haltli B.A."/>
            <person name="Correa H."/>
            <person name="Russell K.G."/>
        </authorList>
    </citation>
    <scope>NUCLEOTIDE SEQUENCE [LARGE SCALE GENOMIC DNA]</scope>
    <source>
        <strain evidence="3 4">JCM 16186</strain>
    </source>
</reference>
<feature type="domain" description="LTD" evidence="2">
    <location>
        <begin position="543"/>
        <end position="674"/>
    </location>
</feature>
<feature type="domain" description="LTD" evidence="2">
    <location>
        <begin position="358"/>
        <end position="489"/>
    </location>
</feature>
<protein>
    <submittedName>
        <fullName evidence="3">T9SS type A sorting domain-containing protein</fullName>
    </submittedName>
</protein>
<dbReference type="Gene3D" id="3.60.10.10">
    <property type="entry name" value="Endonuclease/exonuclease/phosphatase"/>
    <property type="match status" value="1"/>
</dbReference>
<dbReference type="InterPro" id="IPR005135">
    <property type="entry name" value="Endo/exonuclease/phosphatase"/>
</dbReference>
<evidence type="ECO:0000313" key="4">
    <source>
        <dbReference type="Proteomes" id="UP000798808"/>
    </source>
</evidence>
<sequence>MCLGAYAQSIFINEIHYDNDGADTQEGVEIAGPAGTDLSGYTLEFYNGSGGALYASVSLSGIITNQQNGYGAIFFDQAGVQNGSPDGLALIDAANNVIQFLSYEGAFTAVGGSADGLLSTDIGVSESGSTAIGNSLQLAGNGTEYADFSWQSDSPSSYNAINAGQSFGAVEINPVINEFVFNHTGSDTNEFVEIYGAPDTDYSDLWLLEIEGDSPSAGIIDEVIQLGTTDASGFWTTGLLSNAFENGSVSLLLVKNFTGSLGDDLDPEDDGVLDTLSWESVIDAVSVYDGGTGDLNYLGTQLTADFDGSTFTVGGASRIPDGQDSDTSSDWIRNSFAGAGLPDFPTAEAEPGEAINTPGASNTIQDGPAATLVINEIDADTDGTDIAEFVELYDGGVGNTSLDGLVLVFYNGSNDQSYNAFDLSGFTTNAQGYFVLGNTGVPGVSIEFPSNGLQNGADAVALYSGTAADFPSGTLVTEINLIDAVVYDTNDSDDAELLVLLNAGQPQLNEDMNGNKDLHSLQRYPNGAGGLRNTDTYLAAIPTPGSANTNLTEPLSIVINEIDVDTPGSDEAEFIELYDGGVGNSPLDGLVVVLYNGNGDASYNAIDLDGYTTNADGYFVLGNAAVPNVDLIFANNGLQNGADAIALYQADATDFPNGTLVTTANLVDAVVYGTNDSDDAELLVLLNAGEAQLNEDAGGDKDNQSLQRLPNGSGGARNTSSYATETPTPGAENGGGVVEPGEVITIAEARAKAIGEPVTILGILTATDNFGGPAYLQDSTAGIAVFDAAVHGDMLFQIGDSVKITAVRDAFNDQVQLANVSVLENFGPASQPVVPKVISLSELSLHPGELVTVTNITFPQPGHLLFGNSNYSISDASGSGELRIDADVEELVGYAQPDTCSVVSGIVGRFLNIYQLLPRNAGDMPCAQKYEPIGDDLSIPVSETFDIAAWNIEWFGDENNSPAAGNPNSDAIQKDSVKAILQQLDADVIAVEEITDLALFDQLISELPGYDYVLSSATSYPGSADAQHVGFIYNTTTVVPDTTASRALLSTVHPLYNGGDASFLTGYPEDPSRFWASGRLPYMLVADVTINGVTKRLHMVAVHARANGSSGAQSRYDMRKYDVEVLKDSLDTYYADANVIMLGDYNDDLDFTVADGVSSSASTYEAYVMDTASYELLTLTLSEQGFRSYVFRENMIDHIISSDELAEAFIDGSARVGYQYYDSDYASTVSDHMIVSARFEFEEEVTFNDFTAVNVVSFVQGKRRNGRPVHWTRSYPEKALGQPLENFYFNFVSLGFGGEITLELDNYMYDLQGNEFRLFESTFGPLNLPCYWYPESAEVFASDNGSDFYSLGTTCQDGEFDLATAGIKKAKYIRIKDVSQPSNFFGNADGYDVDGIYNLIPEKGRNGARTSALEDHENYVPNEVSGFEVSVYPNPFTSFVNLTFTSEEDAQATIQVLDIMGKVHVRRDVDLIFGVNEYQLDMESLPEGIYIIKVQSELDGLEQTLKVVKE</sequence>
<dbReference type="EMBL" id="SMLW01000624">
    <property type="protein sequence ID" value="MTI27372.1"/>
    <property type="molecule type" value="Genomic_DNA"/>
</dbReference>
<proteinExistence type="predicted"/>
<evidence type="ECO:0000256" key="1">
    <source>
        <dbReference type="SAM" id="MobiDB-lite"/>
    </source>
</evidence>
<dbReference type="InterPro" id="IPR001322">
    <property type="entry name" value="Lamin_tail_dom"/>
</dbReference>
<dbReference type="PROSITE" id="PS51841">
    <property type="entry name" value="LTD"/>
    <property type="match status" value="2"/>
</dbReference>
<feature type="region of interest" description="Disordered" evidence="1">
    <location>
        <begin position="695"/>
        <end position="738"/>
    </location>
</feature>
<dbReference type="PANTHER" id="PTHR37397:SF1">
    <property type="entry name" value="LTD DOMAIN-CONTAINING PROTEIN"/>
    <property type="match status" value="1"/>
</dbReference>
<evidence type="ECO:0000313" key="3">
    <source>
        <dbReference type="EMBL" id="MTI27372.1"/>
    </source>
</evidence>
<dbReference type="Pfam" id="PF03372">
    <property type="entry name" value="Exo_endo_phos"/>
    <property type="match status" value="1"/>
</dbReference>
<evidence type="ECO:0000259" key="2">
    <source>
        <dbReference type="PROSITE" id="PS51841"/>
    </source>
</evidence>
<dbReference type="Proteomes" id="UP000798808">
    <property type="component" value="Unassembled WGS sequence"/>
</dbReference>
<comment type="caution">
    <text evidence="3">The sequence shown here is derived from an EMBL/GenBank/DDBJ whole genome shotgun (WGS) entry which is preliminary data.</text>
</comment>
<feature type="compositionally biased region" description="Polar residues" evidence="1">
    <location>
        <begin position="704"/>
        <end position="727"/>
    </location>
</feature>
<keyword evidence="4" id="KW-1185">Reference proteome</keyword>
<dbReference type="PANTHER" id="PTHR37397">
    <property type="entry name" value="SI:CH211-183D21.1"/>
    <property type="match status" value="1"/>
</dbReference>
<dbReference type="InterPro" id="IPR036691">
    <property type="entry name" value="Endo/exonu/phosph_ase_sf"/>
</dbReference>
<organism evidence="3 4">
    <name type="scientific">Fulvivirga kasyanovii</name>
    <dbReference type="NCBI Taxonomy" id="396812"/>
    <lineage>
        <taxon>Bacteria</taxon>
        <taxon>Pseudomonadati</taxon>
        <taxon>Bacteroidota</taxon>
        <taxon>Cytophagia</taxon>
        <taxon>Cytophagales</taxon>
        <taxon>Fulvivirgaceae</taxon>
        <taxon>Fulvivirga</taxon>
    </lineage>
</organism>
<dbReference type="SUPFAM" id="SSF56219">
    <property type="entry name" value="DNase I-like"/>
    <property type="match status" value="1"/>
</dbReference>
<accession>A0ABW9RUJ8</accession>
<gene>
    <name evidence="3" type="ORF">E1163_20620</name>
</gene>
<dbReference type="InterPro" id="IPR026444">
    <property type="entry name" value="Secre_tail"/>
</dbReference>
<dbReference type="NCBIfam" id="TIGR04183">
    <property type="entry name" value="Por_Secre_tail"/>
    <property type="match status" value="1"/>
</dbReference>
<name>A0ABW9RUJ8_9BACT</name>
<dbReference type="Pfam" id="PF18962">
    <property type="entry name" value="Por_Secre_tail"/>
    <property type="match status" value="1"/>
</dbReference>